<dbReference type="SUPFAM" id="SSF111369">
    <property type="entry name" value="HlyD-like secretion proteins"/>
    <property type="match status" value="1"/>
</dbReference>
<evidence type="ECO:0000313" key="6">
    <source>
        <dbReference type="Proteomes" id="UP000318815"/>
    </source>
</evidence>
<feature type="domain" description="CusB-like beta-barrel" evidence="2">
    <location>
        <begin position="227"/>
        <end position="298"/>
    </location>
</feature>
<dbReference type="Pfam" id="PF25989">
    <property type="entry name" value="YknX_C"/>
    <property type="match status" value="1"/>
</dbReference>
<evidence type="ECO:0000259" key="3">
    <source>
        <dbReference type="Pfam" id="PF25973"/>
    </source>
</evidence>
<evidence type="ECO:0000256" key="1">
    <source>
        <dbReference type="ARBA" id="ARBA00009477"/>
    </source>
</evidence>
<dbReference type="Gene3D" id="2.40.30.170">
    <property type="match status" value="1"/>
</dbReference>
<comment type="caution">
    <text evidence="5">The sequence shown here is derived from an EMBL/GenBank/DDBJ whole genome shotgun (WGS) entry which is preliminary data.</text>
</comment>
<dbReference type="Gene3D" id="1.10.287.470">
    <property type="entry name" value="Helix hairpin bin"/>
    <property type="match status" value="1"/>
</dbReference>
<protein>
    <submittedName>
        <fullName evidence="5">Efflux RND transporter periplasmic adaptor subunit</fullName>
    </submittedName>
</protein>
<dbReference type="PANTHER" id="PTHR30469:SF37">
    <property type="entry name" value="RAGD PROTEIN"/>
    <property type="match status" value="1"/>
</dbReference>
<dbReference type="NCBIfam" id="TIGR01730">
    <property type="entry name" value="RND_mfp"/>
    <property type="match status" value="1"/>
</dbReference>
<comment type="similarity">
    <text evidence="1">Belongs to the membrane fusion protein (MFP) (TC 8.A.1) family.</text>
</comment>
<dbReference type="InterPro" id="IPR006143">
    <property type="entry name" value="RND_pump_MFP"/>
</dbReference>
<dbReference type="AlphaFoldDB" id="A0A5C6LQA3"/>
<accession>A0A5C6LQA3</accession>
<dbReference type="Gene3D" id="2.40.50.100">
    <property type="match status" value="1"/>
</dbReference>
<evidence type="ECO:0000259" key="2">
    <source>
        <dbReference type="Pfam" id="PF25954"/>
    </source>
</evidence>
<gene>
    <name evidence="5" type="ORF">FEF09_19800</name>
</gene>
<feature type="domain" description="YknX-like C-terminal permuted SH3-like" evidence="4">
    <location>
        <begin position="309"/>
        <end position="373"/>
    </location>
</feature>
<name>A0A5C6LQA3_9BACT</name>
<dbReference type="EMBL" id="VOHS01000023">
    <property type="protein sequence ID" value="TWV98813.1"/>
    <property type="molecule type" value="Genomic_DNA"/>
</dbReference>
<dbReference type="Proteomes" id="UP000318815">
    <property type="component" value="Unassembled WGS sequence"/>
</dbReference>
<reference evidence="5 6" key="1">
    <citation type="submission" date="2019-08" db="EMBL/GenBank/DDBJ databases">
        <title>Whole genome sequencing of chitin degrading bacteria Chitinophaga pinensis YS16.</title>
        <authorList>
            <person name="Singh R.P."/>
            <person name="Manchanda G."/>
            <person name="Maurya I.K."/>
            <person name="Joshi N.K."/>
            <person name="Srivastava A.K."/>
        </authorList>
    </citation>
    <scope>NUCLEOTIDE SEQUENCE [LARGE SCALE GENOMIC DNA]</scope>
    <source>
        <strain evidence="5 6">YS-16</strain>
    </source>
</reference>
<evidence type="ECO:0000313" key="5">
    <source>
        <dbReference type="EMBL" id="TWV98813.1"/>
    </source>
</evidence>
<dbReference type="Pfam" id="PF25973">
    <property type="entry name" value="BSH_CzcB"/>
    <property type="match status" value="1"/>
</dbReference>
<dbReference type="InterPro" id="IPR058637">
    <property type="entry name" value="YknX-like_C"/>
</dbReference>
<keyword evidence="6" id="KW-1185">Reference proteome</keyword>
<dbReference type="GO" id="GO:1990281">
    <property type="term" value="C:efflux pump complex"/>
    <property type="evidence" value="ECO:0007669"/>
    <property type="project" value="TreeGrafter"/>
</dbReference>
<dbReference type="GO" id="GO:0015562">
    <property type="term" value="F:efflux transmembrane transporter activity"/>
    <property type="evidence" value="ECO:0007669"/>
    <property type="project" value="TreeGrafter"/>
</dbReference>
<dbReference type="PANTHER" id="PTHR30469">
    <property type="entry name" value="MULTIDRUG RESISTANCE PROTEIN MDTA"/>
    <property type="match status" value="1"/>
</dbReference>
<dbReference type="InterPro" id="IPR058647">
    <property type="entry name" value="BSH_CzcB-like"/>
</dbReference>
<proteinExistence type="inferred from homology"/>
<organism evidence="5 6">
    <name type="scientific">Chitinophaga pinensis</name>
    <dbReference type="NCBI Taxonomy" id="79329"/>
    <lineage>
        <taxon>Bacteria</taxon>
        <taxon>Pseudomonadati</taxon>
        <taxon>Bacteroidota</taxon>
        <taxon>Chitinophagia</taxon>
        <taxon>Chitinophagales</taxon>
        <taxon>Chitinophagaceae</taxon>
        <taxon>Chitinophaga</taxon>
    </lineage>
</organism>
<sequence>MYHPYTNNMNSIKALAITISLPATLLFSSCSHTEGKSENKENVQEEAPVAAISLQKGKLASSLQLPGELIAYQQVDIYAKVSSFVKKLHVDVGTEVSQGQLLATMEAPEISSQLAGAESRIKSQEAVYLASKANYDRLYNTSLTPGTVSKNDLDIAQARMKSDLAQWDAGKAAYREISDNRNYLEIRAPFSGVISARNVSAGAYVGPTGKGSELPLFTLQEQKKLRLVISVPESYTAYLNSSSEVKFNVKAFTGQQFTAKVNRLSGALDARLRSQRIEMDVVNNDKKLLPGMIAEVNIPMDAADSTFLVPKAAVVNSTVNVFVVRVTNGKAERVQVQTGREADGKVEIYGNLNEGDTILAAANEEIREGAELKHVKTGK</sequence>
<dbReference type="OrthoDB" id="9806939at2"/>
<dbReference type="Pfam" id="PF25954">
    <property type="entry name" value="Beta-barrel_RND_2"/>
    <property type="match status" value="1"/>
</dbReference>
<feature type="domain" description="CzcB-like barrel-sandwich hybrid" evidence="3">
    <location>
        <begin position="75"/>
        <end position="206"/>
    </location>
</feature>
<dbReference type="Gene3D" id="2.40.420.20">
    <property type="match status" value="1"/>
</dbReference>
<dbReference type="InterPro" id="IPR058792">
    <property type="entry name" value="Beta-barrel_RND_2"/>
</dbReference>
<evidence type="ECO:0000259" key="4">
    <source>
        <dbReference type="Pfam" id="PF25989"/>
    </source>
</evidence>